<keyword evidence="7" id="KW-0408">Iron</keyword>
<dbReference type="GO" id="GO:0035597">
    <property type="term" value="F:tRNA-2-methylthio-N(6)-dimethylallyladenosine(37) synthase activity"/>
    <property type="evidence" value="ECO:0007669"/>
    <property type="project" value="UniProtKB-EC"/>
</dbReference>
<dbReference type="PATRIC" id="fig|1619048.3.peg.441"/>
<dbReference type="InterPro" id="IPR023404">
    <property type="entry name" value="rSAM_horseshoe"/>
</dbReference>
<keyword evidence="8" id="KW-0411">Iron-sulfur</keyword>
<dbReference type="PROSITE" id="PS50926">
    <property type="entry name" value="TRAM"/>
    <property type="match status" value="1"/>
</dbReference>
<dbReference type="EC" id="2.8.4.3" evidence="9"/>
<dbReference type="GO" id="GO:0051539">
    <property type="term" value="F:4 iron, 4 sulfur cluster binding"/>
    <property type="evidence" value="ECO:0007669"/>
    <property type="project" value="UniProtKB-KW"/>
</dbReference>
<dbReference type="InterPro" id="IPR058240">
    <property type="entry name" value="rSAM_sf"/>
</dbReference>
<comment type="cofactor">
    <cofactor evidence="1">
        <name>[4Fe-4S] cluster</name>
        <dbReference type="ChEBI" id="CHEBI:49883"/>
    </cofactor>
</comment>
<reference evidence="12 13" key="1">
    <citation type="journal article" date="2015" name="Nature">
        <title>rRNA introns, odd ribosomes, and small enigmatic genomes across a large radiation of phyla.</title>
        <authorList>
            <person name="Brown C.T."/>
            <person name="Hug L.A."/>
            <person name="Thomas B.C."/>
            <person name="Sharon I."/>
            <person name="Castelle C.J."/>
            <person name="Singh A."/>
            <person name="Wilkins M.J."/>
            <person name="Williams K.H."/>
            <person name="Banfield J.F."/>
        </authorList>
    </citation>
    <scope>NUCLEOTIDE SEQUENCE [LARGE SCALE GENOMIC DNA]</scope>
</reference>
<dbReference type="NCBIfam" id="TIGR00089">
    <property type="entry name" value="MiaB/RimO family radical SAM methylthiotransferase"/>
    <property type="match status" value="1"/>
</dbReference>
<dbReference type="InterPro" id="IPR002792">
    <property type="entry name" value="TRAM_dom"/>
</dbReference>
<proteinExistence type="predicted"/>
<keyword evidence="6" id="KW-0479">Metal-binding</keyword>
<keyword evidence="4 12" id="KW-0808">Transferase</keyword>
<feature type="non-terminal residue" evidence="12">
    <location>
        <position position="1"/>
    </location>
</feature>
<keyword evidence="3" id="KW-0004">4Fe-4S</keyword>
<dbReference type="GO" id="GO:0005829">
    <property type="term" value="C:cytosol"/>
    <property type="evidence" value="ECO:0007669"/>
    <property type="project" value="TreeGrafter"/>
</dbReference>
<evidence type="ECO:0000259" key="10">
    <source>
        <dbReference type="PROSITE" id="PS50926"/>
    </source>
</evidence>
<dbReference type="Gene3D" id="3.80.30.20">
    <property type="entry name" value="tm_1862 like domain"/>
    <property type="match status" value="1"/>
</dbReference>
<comment type="caution">
    <text evidence="12">The sequence shown here is derived from an EMBL/GenBank/DDBJ whole genome shotgun (WGS) entry which is preliminary data.</text>
</comment>
<dbReference type="Pfam" id="PF04055">
    <property type="entry name" value="Radical_SAM"/>
    <property type="match status" value="1"/>
</dbReference>
<evidence type="ECO:0000313" key="12">
    <source>
        <dbReference type="EMBL" id="KKR99105.1"/>
    </source>
</evidence>
<dbReference type="SUPFAM" id="SSF102114">
    <property type="entry name" value="Radical SAM enzymes"/>
    <property type="match status" value="1"/>
</dbReference>
<evidence type="ECO:0000256" key="1">
    <source>
        <dbReference type="ARBA" id="ARBA00001966"/>
    </source>
</evidence>
<evidence type="ECO:0000256" key="4">
    <source>
        <dbReference type="ARBA" id="ARBA00022679"/>
    </source>
</evidence>
<dbReference type="GO" id="GO:0046872">
    <property type="term" value="F:metal ion binding"/>
    <property type="evidence" value="ECO:0007669"/>
    <property type="project" value="UniProtKB-KW"/>
</dbReference>
<evidence type="ECO:0000256" key="3">
    <source>
        <dbReference type="ARBA" id="ARBA00022485"/>
    </source>
</evidence>
<evidence type="ECO:0000256" key="6">
    <source>
        <dbReference type="ARBA" id="ARBA00022723"/>
    </source>
</evidence>
<evidence type="ECO:0000256" key="8">
    <source>
        <dbReference type="ARBA" id="ARBA00023014"/>
    </source>
</evidence>
<accession>A0A0G0XQH8</accession>
<dbReference type="Proteomes" id="UP000034108">
    <property type="component" value="Unassembled WGS sequence"/>
</dbReference>
<feature type="domain" description="TRAM" evidence="10">
    <location>
        <begin position="174"/>
        <end position="236"/>
    </location>
</feature>
<dbReference type="InterPro" id="IPR006638">
    <property type="entry name" value="Elp3/MiaA/NifB-like_rSAM"/>
</dbReference>
<gene>
    <name evidence="12" type="ORF">UU49_C0011G0041</name>
</gene>
<dbReference type="PANTHER" id="PTHR43020:SF2">
    <property type="entry name" value="MITOCHONDRIAL TRNA METHYLTHIOTRANSFERASE CDK5RAP1"/>
    <property type="match status" value="1"/>
</dbReference>
<comment type="function">
    <text evidence="2">Catalyzes the methylthiolation of N6-(dimethylallyl)adenosine (i(6)A), leading to the formation of 2-methylthio-N6-(dimethylallyl)adenosine (ms(2)i(6)A) at position 37 in tRNAs that read codons beginning with uridine.</text>
</comment>
<dbReference type="Pfam" id="PF01938">
    <property type="entry name" value="TRAM"/>
    <property type="match status" value="1"/>
</dbReference>
<organism evidence="12 13">
    <name type="scientific">Candidatus Magasanikbacteria bacterium GW2011_GWC2_41_17</name>
    <dbReference type="NCBI Taxonomy" id="1619048"/>
    <lineage>
        <taxon>Bacteria</taxon>
        <taxon>Candidatus Magasanikiibacteriota</taxon>
    </lineage>
</organism>
<protein>
    <recommendedName>
        <fullName evidence="9">tRNA-2-methylthio-N(6)-dimethylallyladenosine synthase</fullName>
        <ecNumber evidence="9">2.8.4.3</ecNumber>
    </recommendedName>
</protein>
<evidence type="ECO:0000313" key="13">
    <source>
        <dbReference type="Proteomes" id="UP000034108"/>
    </source>
</evidence>
<dbReference type="SMART" id="SM00729">
    <property type="entry name" value="Elp3"/>
    <property type="match status" value="1"/>
</dbReference>
<dbReference type="PANTHER" id="PTHR43020">
    <property type="entry name" value="CDK5 REGULATORY SUBUNIT-ASSOCIATED PROTEIN 1"/>
    <property type="match status" value="1"/>
</dbReference>
<keyword evidence="5" id="KW-0949">S-adenosyl-L-methionine</keyword>
<dbReference type="PROSITE" id="PS51918">
    <property type="entry name" value="RADICAL_SAM"/>
    <property type="match status" value="1"/>
</dbReference>
<evidence type="ECO:0000256" key="5">
    <source>
        <dbReference type="ARBA" id="ARBA00022691"/>
    </source>
</evidence>
<evidence type="ECO:0000256" key="7">
    <source>
        <dbReference type="ARBA" id="ARBA00023004"/>
    </source>
</evidence>
<evidence type="ECO:0000256" key="2">
    <source>
        <dbReference type="ARBA" id="ARBA00003234"/>
    </source>
</evidence>
<dbReference type="InterPro" id="IPR007197">
    <property type="entry name" value="rSAM"/>
</dbReference>
<dbReference type="STRING" id="1619048.UU49_C0011G0041"/>
<name>A0A0G0XQH8_9BACT</name>
<dbReference type="InterPro" id="IPR005839">
    <property type="entry name" value="Methylthiotransferase"/>
</dbReference>
<evidence type="ECO:0000256" key="9">
    <source>
        <dbReference type="ARBA" id="ARBA00033765"/>
    </source>
</evidence>
<dbReference type="EMBL" id="LCAV01000011">
    <property type="protein sequence ID" value="KKR99105.1"/>
    <property type="molecule type" value="Genomic_DNA"/>
</dbReference>
<dbReference type="AlphaFoldDB" id="A0A0G0XQH8"/>
<sequence>VVNNYKAPDAEDFSFADLLLEINQINGINRIQFVSVDPQYIDDEMLEALALPKIINYLHLAVQSGSDKILKKMNRKYTVEKFLKIVEKIRKVRPDIALGTDIIVGFPGETEDDFQKTVELYKTADFDIAYLAQYSPRPGTAAARWADDVPHLEKERRWRILQNLMEEIVLRKNQKYVGQTAEVLVEKRVDTEKNIYAGNSREYKLVEFESKVDMIGKIVKVKIDKAEMWRLVGEIL</sequence>
<feature type="domain" description="Radical SAM core" evidence="11">
    <location>
        <begin position="1"/>
        <end position="171"/>
    </location>
</feature>
<evidence type="ECO:0000259" key="11">
    <source>
        <dbReference type="PROSITE" id="PS51918"/>
    </source>
</evidence>